<dbReference type="STRING" id="47500.AF333_24915"/>
<keyword evidence="1" id="KW-0812">Transmembrane</keyword>
<sequence length="185" mass="19516">MNEDKKIIGVFHTHDEAVRAIETLKNKGYRSEDISVIAKDRDRMESIEEETDTKLEEGLAAGATTGGVLGGLAGLLVGIGALAIPGVGPIVAAGPIAATLGGAVVGAGAGGLVGALVGMGIPEDEAKEYEEYLNQGEILVMVDADAEREHHVYDTFRNNNALNSHMYDPYLNDASVQRRNNDSLL</sequence>
<dbReference type="InterPro" id="IPR052948">
    <property type="entry name" value="Low_temp-induced_all0457"/>
</dbReference>
<evidence type="ECO:0000313" key="4">
    <source>
        <dbReference type="EMBL" id="SDI07742.1"/>
    </source>
</evidence>
<feature type="transmembrane region" description="Helical" evidence="1">
    <location>
        <begin position="59"/>
        <end position="84"/>
    </location>
</feature>
<dbReference type="PANTHER" id="PTHR36109">
    <property type="entry name" value="MEMBRANE PROTEIN-RELATED"/>
    <property type="match status" value="1"/>
</dbReference>
<evidence type="ECO:0000313" key="3">
    <source>
        <dbReference type="EMBL" id="KON98192.1"/>
    </source>
</evidence>
<evidence type="ECO:0000259" key="2">
    <source>
        <dbReference type="Pfam" id="PF11181"/>
    </source>
</evidence>
<keyword evidence="5" id="KW-1185">Reference proteome</keyword>
<evidence type="ECO:0000313" key="6">
    <source>
        <dbReference type="Proteomes" id="UP000182836"/>
    </source>
</evidence>
<dbReference type="Proteomes" id="UP000037269">
    <property type="component" value="Unassembled WGS sequence"/>
</dbReference>
<gene>
    <name evidence="3" type="ORF">AF333_24915</name>
    <name evidence="4" type="ORF">SAMN04487909_101465</name>
</gene>
<dbReference type="RefSeq" id="WP_043068119.1">
    <property type="nucleotide sequence ID" value="NZ_BJOA01000004.1"/>
</dbReference>
<dbReference type="PANTHER" id="PTHR36109:SF2">
    <property type="entry name" value="MEMBRANE PROTEIN"/>
    <property type="match status" value="1"/>
</dbReference>
<reference evidence="3 5" key="1">
    <citation type="submission" date="2015-07" db="EMBL/GenBank/DDBJ databases">
        <title>Fjat-14205 dsm 2895.</title>
        <authorList>
            <person name="Liu B."/>
            <person name="Wang J."/>
            <person name="Zhu Y."/>
            <person name="Liu G."/>
            <person name="Chen Q."/>
            <person name="Chen Z."/>
            <person name="Lan J."/>
            <person name="Che J."/>
            <person name="Ge C."/>
            <person name="Shi H."/>
            <person name="Pan Z."/>
            <person name="Liu X."/>
        </authorList>
    </citation>
    <scope>NUCLEOTIDE SEQUENCE [LARGE SCALE GENOMIC DNA]</scope>
    <source>
        <strain evidence="3 5">DSM 2895</strain>
    </source>
</reference>
<reference evidence="4 6" key="2">
    <citation type="submission" date="2016-10" db="EMBL/GenBank/DDBJ databases">
        <authorList>
            <person name="de Groot N.N."/>
        </authorList>
    </citation>
    <scope>NUCLEOTIDE SEQUENCE [LARGE SCALE GENOMIC DNA]</scope>
    <source>
        <strain evidence="4 6">DSM 2895</strain>
    </source>
</reference>
<accession>A0A0D1W0T7</accession>
<organism evidence="3 5">
    <name type="scientific">Aneurinibacillus migulanus</name>
    <name type="common">Bacillus migulanus</name>
    <dbReference type="NCBI Taxonomy" id="47500"/>
    <lineage>
        <taxon>Bacteria</taxon>
        <taxon>Bacillati</taxon>
        <taxon>Bacillota</taxon>
        <taxon>Bacilli</taxon>
        <taxon>Bacillales</taxon>
        <taxon>Paenibacillaceae</taxon>
        <taxon>Aneurinibacillus group</taxon>
        <taxon>Aneurinibacillus</taxon>
    </lineage>
</organism>
<dbReference type="InterPro" id="IPR025889">
    <property type="entry name" value="GSP17M-like_dom"/>
</dbReference>
<feature type="transmembrane region" description="Helical" evidence="1">
    <location>
        <begin position="90"/>
        <end position="117"/>
    </location>
</feature>
<feature type="domain" description="General stress protein 17M-like" evidence="2">
    <location>
        <begin position="7"/>
        <end position="76"/>
    </location>
</feature>
<keyword evidence="1" id="KW-0472">Membrane</keyword>
<dbReference type="EMBL" id="LGUG01000004">
    <property type="protein sequence ID" value="KON98192.1"/>
    <property type="molecule type" value="Genomic_DNA"/>
</dbReference>
<dbReference type="Proteomes" id="UP000182836">
    <property type="component" value="Unassembled WGS sequence"/>
</dbReference>
<proteinExistence type="predicted"/>
<dbReference type="OrthoDB" id="118405at2"/>
<name>A0A0D1W0T7_ANEMI</name>
<evidence type="ECO:0000313" key="5">
    <source>
        <dbReference type="Proteomes" id="UP000037269"/>
    </source>
</evidence>
<dbReference type="GeneID" id="42308366"/>
<keyword evidence="1" id="KW-1133">Transmembrane helix</keyword>
<evidence type="ECO:0000256" key="1">
    <source>
        <dbReference type="SAM" id="Phobius"/>
    </source>
</evidence>
<dbReference type="PATRIC" id="fig|47500.8.peg.3546"/>
<dbReference type="Pfam" id="PF11181">
    <property type="entry name" value="YflT"/>
    <property type="match status" value="1"/>
</dbReference>
<dbReference type="AlphaFoldDB" id="A0A0D1W0T7"/>
<protein>
    <submittedName>
        <fullName evidence="4">Heat induced stress protein YflT</fullName>
    </submittedName>
    <submittedName>
        <fullName evidence="3">Low temperature-induced protein</fullName>
    </submittedName>
</protein>
<dbReference type="EMBL" id="FNED01000001">
    <property type="protein sequence ID" value="SDI07742.1"/>
    <property type="molecule type" value="Genomic_DNA"/>
</dbReference>